<dbReference type="PANTHER" id="PTHR38448:SF1">
    <property type="entry name" value="YLBF FAMILY REGULATOR"/>
    <property type="match status" value="1"/>
</dbReference>
<proteinExistence type="predicted"/>
<dbReference type="InterPro" id="IPR016783">
    <property type="entry name" value="Biofilm_formation_YmcA"/>
</dbReference>
<dbReference type="EMBL" id="CP086395">
    <property type="protein sequence ID" value="USJ20365.1"/>
    <property type="molecule type" value="Genomic_DNA"/>
</dbReference>
<evidence type="ECO:0000313" key="4">
    <source>
        <dbReference type="EMBL" id="USJ20365.1"/>
    </source>
</evidence>
<evidence type="ECO:0000256" key="1">
    <source>
        <dbReference type="SAM" id="Coils"/>
    </source>
</evidence>
<dbReference type="RefSeq" id="WP_017369537.1">
    <property type="nucleotide sequence ID" value="NZ_AP017373.1"/>
</dbReference>
<dbReference type="Gene3D" id="1.20.1500.10">
    <property type="entry name" value="YheA/YmcA-like"/>
    <property type="match status" value="1"/>
</dbReference>
<name>A0A9Q9D6M8_9LACT</name>
<keyword evidence="6" id="KW-1185">Reference proteome</keyword>
<reference evidence="4" key="1">
    <citation type="journal article" date="2022" name="Front. Microbiol.">
        <title>Feed Insects as a Reservoir of Granadaene-Producing Lactococci.</title>
        <authorList>
            <person name="Neuzil-Bunesova V."/>
            <person name="Ramirez Garcia A."/>
            <person name="Modrackova N."/>
            <person name="Makovska M."/>
            <person name="Sabolova M."/>
            <person name="Sproer C."/>
            <person name="Bunk B."/>
            <person name="Blom J."/>
            <person name="Schwab C."/>
        </authorList>
    </citation>
    <scope>NUCLEOTIDE SEQUENCE</scope>
    <source>
        <strain evidence="4">I4/6O</strain>
    </source>
</reference>
<feature type="coiled-coil region" evidence="1">
    <location>
        <begin position="20"/>
        <end position="49"/>
    </location>
</feature>
<evidence type="ECO:0000313" key="2">
    <source>
        <dbReference type="EMBL" id="MDG6145742.1"/>
    </source>
</evidence>
<dbReference type="InterPro" id="IPR052767">
    <property type="entry name" value="Bact_com_dev_regulator"/>
</dbReference>
<dbReference type="Proteomes" id="UP001056730">
    <property type="component" value="Chromosome"/>
</dbReference>
<keyword evidence="1" id="KW-0175">Coiled coil</keyword>
<dbReference type="Proteomes" id="UP001153199">
    <property type="component" value="Unassembled WGS sequence"/>
</dbReference>
<sequence length="115" mass="13163">MPYNASKEKLIAHILDLDYVKAFQKAEDALQKEKEVFEQQSKMKELQKEAVLYQKIGKIQAFKETSNAAQRIHKSLKNDPLVEDYLLKMQPVDALLNYVTGEIESKVNEALGHEG</sequence>
<organism evidence="4 5">
    <name type="scientific">Lactococcus formosensis</name>
    <dbReference type="NCBI Taxonomy" id="1281486"/>
    <lineage>
        <taxon>Bacteria</taxon>
        <taxon>Bacillati</taxon>
        <taxon>Bacillota</taxon>
        <taxon>Bacilli</taxon>
        <taxon>Lactobacillales</taxon>
        <taxon>Streptococcaceae</taxon>
        <taxon>Lactococcus</taxon>
    </lineage>
</organism>
<dbReference type="EMBL" id="JAMWGI010000007">
    <property type="protein sequence ID" value="MDG6194250.1"/>
    <property type="molecule type" value="Genomic_DNA"/>
</dbReference>
<dbReference type="PANTHER" id="PTHR38448">
    <property type="entry name" value="REGULATORY PROTEIN YLBF-RELATED"/>
    <property type="match status" value="1"/>
</dbReference>
<dbReference type="KEGG" id="lfo:LMK00_11290"/>
<dbReference type="EMBL" id="JAMWFV010000013">
    <property type="protein sequence ID" value="MDG6145742.1"/>
    <property type="molecule type" value="Genomic_DNA"/>
</dbReference>
<evidence type="ECO:0000313" key="3">
    <source>
        <dbReference type="EMBL" id="MDG6194250.1"/>
    </source>
</evidence>
<protein>
    <submittedName>
        <fullName evidence="4">YlbF family regulator</fullName>
    </submittedName>
</protein>
<reference evidence="2" key="2">
    <citation type="submission" date="2022-06" db="EMBL/GenBank/DDBJ databases">
        <title>Lactococcus from bovine mastitis in China.</title>
        <authorList>
            <person name="Lin Y."/>
            <person name="Han B."/>
        </authorList>
    </citation>
    <scope>NUCLEOTIDE SEQUENCE</scope>
    <source>
        <strain evidence="3">Hebei-B-39</strain>
        <strain evidence="2">Ningxia-I-26</strain>
    </source>
</reference>
<dbReference type="AlphaFoldDB" id="A0A9Q9D6M8"/>
<dbReference type="InterPro" id="IPR023378">
    <property type="entry name" value="YheA/YmcA-like_dom_sf"/>
</dbReference>
<dbReference type="SUPFAM" id="SSF158622">
    <property type="entry name" value="YheA/YmcA-like"/>
    <property type="match status" value="1"/>
</dbReference>
<gene>
    <name evidence="4" type="ORF">LMK00_11290</name>
    <name evidence="3" type="ORF">NF708_09655</name>
    <name evidence="2" type="ORF">NF717_08745</name>
</gene>
<dbReference type="Pfam" id="PF06133">
    <property type="entry name" value="Com_YlbF"/>
    <property type="match status" value="1"/>
</dbReference>
<evidence type="ECO:0000313" key="6">
    <source>
        <dbReference type="Proteomes" id="UP001153199"/>
    </source>
</evidence>
<evidence type="ECO:0000313" key="5">
    <source>
        <dbReference type="Proteomes" id="UP001056730"/>
    </source>
</evidence>
<dbReference type="GeneID" id="89494851"/>
<accession>A0A9Q9D6M8</accession>
<dbReference type="InterPro" id="IPR010368">
    <property type="entry name" value="Com_YlbF"/>
</dbReference>
<dbReference type="Proteomes" id="UP001153203">
    <property type="component" value="Unassembled WGS sequence"/>
</dbReference>
<dbReference type="PIRSF" id="PIRSF021287">
    <property type="entry name" value="Biofilm_formation_YmcA"/>
    <property type="match status" value="1"/>
</dbReference>